<name>A0A368TSB2_9GAMM</name>
<evidence type="ECO:0000313" key="1">
    <source>
        <dbReference type="EMBL" id="RCV87500.1"/>
    </source>
</evidence>
<keyword evidence="2" id="KW-1185">Reference proteome</keyword>
<reference evidence="1 2" key="1">
    <citation type="submission" date="2018-07" db="EMBL/GenBank/DDBJ databases">
        <title>Halomonas montanilacus sp. nov., isolated from Lake Pengyan on Tibetan Plateau.</title>
        <authorList>
            <person name="Lu H."/>
            <person name="Xing P."/>
            <person name="Wu Q."/>
        </authorList>
    </citation>
    <scope>NUCLEOTIDE SEQUENCE [LARGE SCALE GENOMIC DNA]</scope>
    <source>
        <strain evidence="1 2">PYC7W</strain>
    </source>
</reference>
<organism evidence="1 2">
    <name type="scientific">Billgrantia montanilacus</name>
    <dbReference type="NCBI Taxonomy" id="2282305"/>
    <lineage>
        <taxon>Bacteria</taxon>
        <taxon>Pseudomonadati</taxon>
        <taxon>Pseudomonadota</taxon>
        <taxon>Gammaproteobacteria</taxon>
        <taxon>Oceanospirillales</taxon>
        <taxon>Halomonadaceae</taxon>
        <taxon>Billgrantia</taxon>
    </lineage>
</organism>
<sequence length="116" mass="13822">MSRLPLFPTDEHFITHTRAVLAMLLRGELCDQFSYHQHTGLPIADFRTRVSELYRNGWPIERAFHQTCDTNGEPRRCKYYWLDRELMRAYFRQEPAFKIRCEAFGKKYGGGQCKSR</sequence>
<evidence type="ECO:0000313" key="2">
    <source>
        <dbReference type="Proteomes" id="UP000252405"/>
    </source>
</evidence>
<dbReference type="EMBL" id="QPII01000015">
    <property type="protein sequence ID" value="RCV87500.1"/>
    <property type="molecule type" value="Genomic_DNA"/>
</dbReference>
<protein>
    <recommendedName>
        <fullName evidence="3">Helix-turn-helix domain-containing protein</fullName>
    </recommendedName>
</protein>
<gene>
    <name evidence="1" type="ORF">DU505_17155</name>
</gene>
<evidence type="ECO:0008006" key="3">
    <source>
        <dbReference type="Google" id="ProtNLM"/>
    </source>
</evidence>
<accession>A0A368TSB2</accession>
<dbReference type="AlphaFoldDB" id="A0A368TSB2"/>
<dbReference type="Proteomes" id="UP000252405">
    <property type="component" value="Unassembled WGS sequence"/>
</dbReference>
<proteinExistence type="predicted"/>
<comment type="caution">
    <text evidence="1">The sequence shown here is derived from an EMBL/GenBank/DDBJ whole genome shotgun (WGS) entry which is preliminary data.</text>
</comment>